<protein>
    <recommendedName>
        <fullName evidence="1 12">GTP 3',8-cyclase</fullName>
        <ecNumber evidence="1 12">4.1.99.22</ecNumber>
    </recommendedName>
    <alternativeName>
        <fullName evidence="12">Molybdenum cofactor biosynthesis protein A</fullName>
    </alternativeName>
</protein>
<reference evidence="16" key="1">
    <citation type="submission" date="2016-11" db="EMBL/GenBank/DDBJ databases">
        <authorList>
            <person name="Varghese N."/>
            <person name="Submissions S."/>
        </authorList>
    </citation>
    <scope>NUCLEOTIDE SEQUENCE [LARGE SCALE GENOMIC DNA]</scope>
    <source>
        <strain evidence="16">DSM 9756</strain>
    </source>
</reference>
<evidence type="ECO:0000256" key="5">
    <source>
        <dbReference type="ARBA" id="ARBA00022741"/>
    </source>
</evidence>
<evidence type="ECO:0000256" key="13">
    <source>
        <dbReference type="SAM" id="MobiDB-lite"/>
    </source>
</evidence>
<dbReference type="InterPro" id="IPR050105">
    <property type="entry name" value="MoCo_biosynth_MoaA/MoaC"/>
</dbReference>
<feature type="binding site" evidence="12">
    <location>
        <begin position="280"/>
        <end position="282"/>
    </location>
    <ligand>
        <name>GTP</name>
        <dbReference type="ChEBI" id="CHEBI:37565"/>
    </ligand>
</feature>
<dbReference type="SFLD" id="SFLDG01386">
    <property type="entry name" value="main_SPASM_domain-containing"/>
    <property type="match status" value="1"/>
</dbReference>
<dbReference type="InterPro" id="IPR000385">
    <property type="entry name" value="MoaA_NifB_PqqE_Fe-S-bd_CS"/>
</dbReference>
<feature type="binding site" evidence="12">
    <location>
        <position position="37"/>
    </location>
    <ligand>
        <name>GTP</name>
        <dbReference type="ChEBI" id="CHEBI:37565"/>
    </ligand>
</feature>
<dbReference type="InterPro" id="IPR040064">
    <property type="entry name" value="MoaA-like"/>
</dbReference>
<dbReference type="Pfam" id="PF04055">
    <property type="entry name" value="Radical_SAM"/>
    <property type="match status" value="1"/>
</dbReference>
<dbReference type="InterPro" id="IPR058240">
    <property type="entry name" value="rSAM_sf"/>
</dbReference>
<feature type="binding site" evidence="12">
    <location>
        <position position="142"/>
    </location>
    <ligand>
        <name>S-adenosyl-L-methionine</name>
        <dbReference type="ChEBI" id="CHEBI:59789"/>
    </ligand>
</feature>
<dbReference type="GO" id="GO:0061798">
    <property type="term" value="F:GTP 3',8'-cyclase activity"/>
    <property type="evidence" value="ECO:0007669"/>
    <property type="project" value="UniProtKB-UniRule"/>
</dbReference>
<dbReference type="HAMAP" id="MF_01225_B">
    <property type="entry name" value="MoaA_B"/>
    <property type="match status" value="1"/>
</dbReference>
<gene>
    <name evidence="12" type="primary">moaA</name>
    <name evidence="15" type="ORF">SAMN02745206_03419</name>
</gene>
<dbReference type="NCBIfam" id="TIGR02666">
    <property type="entry name" value="moaA"/>
    <property type="match status" value="1"/>
</dbReference>
<keyword evidence="8 12" id="KW-0342">GTP-binding</keyword>
<dbReference type="SFLD" id="SFLDS00029">
    <property type="entry name" value="Radical_SAM"/>
    <property type="match status" value="1"/>
</dbReference>
<comment type="similarity">
    <text evidence="12">Belongs to the radical SAM superfamily. MoaA family.</text>
</comment>
<evidence type="ECO:0000256" key="3">
    <source>
        <dbReference type="ARBA" id="ARBA00022691"/>
    </source>
</evidence>
<comment type="cofactor">
    <cofactor evidence="12">
        <name>[4Fe-4S] cluster</name>
        <dbReference type="ChEBI" id="CHEBI:49883"/>
    </cofactor>
    <text evidence="12">Binds 2 [4Fe-4S] clusters. Binds 1 [4Fe-4S] cluster coordinated with 3 cysteines and an exchangeable S-adenosyl-L-methionine and 1 [4Fe-4S] cluster coordinated with 3 cysteines and the GTP-derived substrate.</text>
</comment>
<dbReference type="GO" id="GO:1904047">
    <property type="term" value="F:S-adenosyl-L-methionine binding"/>
    <property type="evidence" value="ECO:0007669"/>
    <property type="project" value="UniProtKB-UniRule"/>
</dbReference>
<dbReference type="Proteomes" id="UP000184076">
    <property type="component" value="Unassembled WGS sequence"/>
</dbReference>
<dbReference type="GO" id="GO:0051539">
    <property type="term" value="F:4 iron, 4 sulfur cluster binding"/>
    <property type="evidence" value="ECO:0007669"/>
    <property type="project" value="UniProtKB-UniRule"/>
</dbReference>
<evidence type="ECO:0000256" key="10">
    <source>
        <dbReference type="ARBA" id="ARBA00023239"/>
    </source>
</evidence>
<feature type="binding site" evidence="12">
    <location>
        <position position="213"/>
    </location>
    <ligand>
        <name>S-adenosyl-L-methionine</name>
        <dbReference type="ChEBI" id="CHEBI:59789"/>
    </ligand>
</feature>
<evidence type="ECO:0000256" key="6">
    <source>
        <dbReference type="ARBA" id="ARBA00023004"/>
    </source>
</evidence>
<dbReference type="EMBL" id="FQVB01000047">
    <property type="protein sequence ID" value="SHG18403.1"/>
    <property type="molecule type" value="Genomic_DNA"/>
</dbReference>
<dbReference type="EC" id="4.1.99.22" evidence="1 12"/>
<dbReference type="AlphaFoldDB" id="A0A1M5HR40"/>
<keyword evidence="16" id="KW-1185">Reference proteome</keyword>
<evidence type="ECO:0000256" key="11">
    <source>
        <dbReference type="ARBA" id="ARBA00048697"/>
    </source>
</evidence>
<comment type="function">
    <text evidence="12">Catalyzes the cyclization of GTP to (8S)-3',8-cyclo-7,8-dihydroguanosine 5'-triphosphate.</text>
</comment>
<feature type="domain" description="Radical SAM core" evidence="14">
    <location>
        <begin position="28"/>
        <end position="249"/>
    </location>
</feature>
<dbReference type="InterPro" id="IPR007197">
    <property type="entry name" value="rSAM"/>
</dbReference>
<accession>A0A1M5HR40</accession>
<comment type="subunit">
    <text evidence="12">Monomer and homodimer.</text>
</comment>
<feature type="binding site" evidence="12">
    <location>
        <position position="50"/>
    </location>
    <ligand>
        <name>S-adenosyl-L-methionine</name>
        <dbReference type="ChEBI" id="CHEBI:59789"/>
    </ligand>
</feature>
<feature type="binding site" evidence="12">
    <location>
        <position position="292"/>
    </location>
    <ligand>
        <name>[4Fe-4S] cluster</name>
        <dbReference type="ChEBI" id="CHEBI:49883"/>
        <label>2</label>
        <note>4Fe-4S-substrate</note>
    </ligand>
</feature>
<dbReference type="RefSeq" id="WP_245795224.1">
    <property type="nucleotide sequence ID" value="NZ_FQVB01000047.1"/>
</dbReference>
<feature type="binding site" evidence="12">
    <location>
        <position position="118"/>
    </location>
    <ligand>
        <name>GTP</name>
        <dbReference type="ChEBI" id="CHEBI:37565"/>
    </ligand>
</feature>
<keyword evidence="3 12" id="KW-0949">S-adenosyl-L-methionine</keyword>
<evidence type="ECO:0000256" key="12">
    <source>
        <dbReference type="HAMAP-Rule" id="MF_01225"/>
    </source>
</evidence>
<evidence type="ECO:0000256" key="1">
    <source>
        <dbReference type="ARBA" id="ARBA00012167"/>
    </source>
</evidence>
<feature type="binding site" evidence="12">
    <location>
        <position position="275"/>
    </location>
    <ligand>
        <name>[4Fe-4S] cluster</name>
        <dbReference type="ChEBI" id="CHEBI:49883"/>
        <label>2</label>
        <note>4Fe-4S-substrate</note>
    </ligand>
</feature>
<feature type="binding site" evidence="12">
    <location>
        <position position="51"/>
    </location>
    <ligand>
        <name>[4Fe-4S] cluster</name>
        <dbReference type="ChEBI" id="CHEBI:49883"/>
        <label>1</label>
        <note>4Fe-4S-S-AdoMet</note>
    </ligand>
</feature>
<keyword evidence="5 12" id="KW-0547">Nucleotide-binding</keyword>
<feature type="binding site" evidence="12">
    <location>
        <position position="44"/>
    </location>
    <ligand>
        <name>[4Fe-4S] cluster</name>
        <dbReference type="ChEBI" id="CHEBI:49883"/>
        <label>1</label>
        <note>4Fe-4S-S-AdoMet</note>
    </ligand>
</feature>
<keyword evidence="4 12" id="KW-0479">Metal-binding</keyword>
<keyword evidence="10 12" id="KW-0456">Lyase</keyword>
<evidence type="ECO:0000256" key="4">
    <source>
        <dbReference type="ARBA" id="ARBA00022723"/>
    </source>
</evidence>
<name>A0A1M5HR40_9BACT</name>
<dbReference type="SFLD" id="SFLDG01383">
    <property type="entry name" value="cyclic_pyranopterin_phosphate"/>
    <property type="match status" value="1"/>
</dbReference>
<dbReference type="SUPFAM" id="SSF102114">
    <property type="entry name" value="Radical SAM enzymes"/>
    <property type="match status" value="1"/>
</dbReference>
<evidence type="ECO:0000256" key="8">
    <source>
        <dbReference type="ARBA" id="ARBA00023134"/>
    </source>
</evidence>
<keyword evidence="9 12" id="KW-0501">Molybdenum cofactor biosynthesis</keyword>
<evidence type="ECO:0000313" key="15">
    <source>
        <dbReference type="EMBL" id="SHG18403.1"/>
    </source>
</evidence>
<dbReference type="InterPro" id="IPR013483">
    <property type="entry name" value="MoaA"/>
</dbReference>
<feature type="binding site" evidence="12">
    <location>
        <position position="278"/>
    </location>
    <ligand>
        <name>[4Fe-4S] cluster</name>
        <dbReference type="ChEBI" id="CHEBI:49883"/>
        <label>2</label>
        <note>4Fe-4S-substrate</note>
    </ligand>
</feature>
<dbReference type="STRING" id="1121391.SAMN02745206_03419"/>
<dbReference type="PROSITE" id="PS51918">
    <property type="entry name" value="RADICAL_SAM"/>
    <property type="match status" value="1"/>
</dbReference>
<proteinExistence type="inferred from homology"/>
<dbReference type="InterPro" id="IPR010505">
    <property type="entry name" value="MoaA_twitch"/>
</dbReference>
<keyword evidence="7 12" id="KW-0411">Iron-sulfur</keyword>
<dbReference type="CDD" id="cd01335">
    <property type="entry name" value="Radical_SAM"/>
    <property type="match status" value="1"/>
</dbReference>
<keyword evidence="2 12" id="KW-0004">4Fe-4S</keyword>
<dbReference type="GO" id="GO:0006777">
    <property type="term" value="P:Mo-molybdopterin cofactor biosynthetic process"/>
    <property type="evidence" value="ECO:0007669"/>
    <property type="project" value="UniProtKB-UniRule"/>
</dbReference>
<feature type="binding site" evidence="12">
    <location>
        <position position="91"/>
    </location>
    <ligand>
        <name>S-adenosyl-L-methionine</name>
        <dbReference type="ChEBI" id="CHEBI:59789"/>
    </ligand>
</feature>
<dbReference type="PROSITE" id="PS01305">
    <property type="entry name" value="MOAA_NIFB_PQQE"/>
    <property type="match status" value="1"/>
</dbReference>
<comment type="catalytic activity">
    <reaction evidence="11 12">
        <text>GTP + AH2 + S-adenosyl-L-methionine = (8S)-3',8-cyclo-7,8-dihydroguanosine 5'-triphosphate + 5'-deoxyadenosine + L-methionine + A + H(+)</text>
        <dbReference type="Rhea" id="RHEA:49576"/>
        <dbReference type="ChEBI" id="CHEBI:13193"/>
        <dbReference type="ChEBI" id="CHEBI:15378"/>
        <dbReference type="ChEBI" id="CHEBI:17319"/>
        <dbReference type="ChEBI" id="CHEBI:17499"/>
        <dbReference type="ChEBI" id="CHEBI:37565"/>
        <dbReference type="ChEBI" id="CHEBI:57844"/>
        <dbReference type="ChEBI" id="CHEBI:59789"/>
        <dbReference type="ChEBI" id="CHEBI:131766"/>
        <dbReference type="EC" id="4.1.99.22"/>
    </reaction>
</comment>
<dbReference type="Pfam" id="PF06463">
    <property type="entry name" value="Mob_synth_C"/>
    <property type="match status" value="1"/>
</dbReference>
<dbReference type="InterPro" id="IPR006638">
    <property type="entry name" value="Elp3/MiaA/NifB-like_rSAM"/>
</dbReference>
<dbReference type="CDD" id="cd21117">
    <property type="entry name" value="Twitch_MoaA"/>
    <property type="match status" value="1"/>
</dbReference>
<evidence type="ECO:0000256" key="7">
    <source>
        <dbReference type="ARBA" id="ARBA00023014"/>
    </source>
</evidence>
<feature type="binding site" evidence="12">
    <location>
        <position position="87"/>
    </location>
    <ligand>
        <name>GTP</name>
        <dbReference type="ChEBI" id="CHEBI:37565"/>
    </ligand>
</feature>
<feature type="region of interest" description="Disordered" evidence="13">
    <location>
        <begin position="1"/>
        <end position="21"/>
    </location>
</feature>
<dbReference type="SFLD" id="SFLDG01067">
    <property type="entry name" value="SPASM/twitch_domain_containing"/>
    <property type="match status" value="1"/>
</dbReference>
<evidence type="ECO:0000256" key="2">
    <source>
        <dbReference type="ARBA" id="ARBA00022485"/>
    </source>
</evidence>
<feature type="compositionally biased region" description="Basic and acidic residues" evidence="13">
    <location>
        <begin position="1"/>
        <end position="17"/>
    </location>
</feature>
<feature type="binding site" evidence="12">
    <location>
        <position position="48"/>
    </location>
    <ligand>
        <name>[4Fe-4S] cluster</name>
        <dbReference type="ChEBI" id="CHEBI:49883"/>
        <label>1</label>
        <note>4Fe-4S-S-AdoMet</note>
    </ligand>
</feature>
<dbReference type="PANTHER" id="PTHR22960">
    <property type="entry name" value="MOLYBDOPTERIN COFACTOR SYNTHESIS PROTEIN A"/>
    <property type="match status" value="1"/>
</dbReference>
<dbReference type="Gene3D" id="3.20.20.70">
    <property type="entry name" value="Aldolase class I"/>
    <property type="match status" value="1"/>
</dbReference>
<evidence type="ECO:0000313" key="16">
    <source>
        <dbReference type="Proteomes" id="UP000184076"/>
    </source>
</evidence>
<dbReference type="InterPro" id="IPR013785">
    <property type="entry name" value="Aldolase_TIM"/>
</dbReference>
<dbReference type="PANTHER" id="PTHR22960:SF0">
    <property type="entry name" value="MOLYBDENUM COFACTOR BIOSYNTHESIS PROTEIN 1"/>
    <property type="match status" value="1"/>
</dbReference>
<dbReference type="GO" id="GO:0005525">
    <property type="term" value="F:GTP binding"/>
    <property type="evidence" value="ECO:0007669"/>
    <property type="project" value="UniProtKB-UniRule"/>
</dbReference>
<dbReference type="GO" id="GO:0046872">
    <property type="term" value="F:metal ion binding"/>
    <property type="evidence" value="ECO:0007669"/>
    <property type="project" value="UniProtKB-KW"/>
</dbReference>
<comment type="pathway">
    <text evidence="12">Cofactor biosynthesis; molybdopterin biosynthesis.</text>
</comment>
<dbReference type="NCBIfam" id="NF001199">
    <property type="entry name" value="PRK00164.2-1"/>
    <property type="match status" value="1"/>
</dbReference>
<evidence type="ECO:0000256" key="9">
    <source>
        <dbReference type="ARBA" id="ARBA00023150"/>
    </source>
</evidence>
<keyword evidence="6 12" id="KW-0408">Iron</keyword>
<evidence type="ECO:0000259" key="14">
    <source>
        <dbReference type="PROSITE" id="PS51918"/>
    </source>
</evidence>
<organism evidence="15 16">
    <name type="scientific">Desulfacinum infernum DSM 9756</name>
    <dbReference type="NCBI Taxonomy" id="1121391"/>
    <lineage>
        <taxon>Bacteria</taxon>
        <taxon>Pseudomonadati</taxon>
        <taxon>Thermodesulfobacteriota</taxon>
        <taxon>Syntrophobacteria</taxon>
        <taxon>Syntrophobacterales</taxon>
        <taxon>Syntrophobacteraceae</taxon>
        <taxon>Desulfacinum</taxon>
    </lineage>
</organism>
<dbReference type="GO" id="GO:0061799">
    <property type="term" value="F:cyclic pyranopterin monophosphate synthase activity"/>
    <property type="evidence" value="ECO:0007669"/>
    <property type="project" value="TreeGrafter"/>
</dbReference>
<dbReference type="UniPathway" id="UPA00344"/>
<dbReference type="SMART" id="SM00729">
    <property type="entry name" value="Elp3"/>
    <property type="match status" value="1"/>
</dbReference>
<feature type="binding site" evidence="12">
    <location>
        <position position="179"/>
    </location>
    <ligand>
        <name>GTP</name>
        <dbReference type="ChEBI" id="CHEBI:37565"/>
    </ligand>
</feature>
<sequence>MTEQQGRKADEMEESKVTPENGASLVDAHRRRIDYLRISITDRCNLRCVYCMPDGAVTFIPHREILRYEEILRLVRVAVELGIRKVRITGGEPFVRKNFLYLCSRVAAMPGLEDVSVTTNGLLLEAYAQGLFDAGVRRINVSLDTLQRDRYARITGVDAFDRVWAGILRAHEVGHFPIKINVVAMKGVNDDEVEALAGLTRNYPFHVRFIEFMPFRPDAFHERFLSSDAILDRLQAVGPLQPARPENGNGPARYYQYPGAPGKVGVISPVSHHFCPTCNRLRVTAEGRLRTCLFSSEETDLRALLRSGASDAKLASAILEATARKPKRHHMDEAVTRKCIGRPMSAIGG</sequence>